<reference evidence="1 2" key="1">
    <citation type="submission" date="2019-12" db="EMBL/GenBank/DDBJ databases">
        <title>Mucilaginibacter sp. HME9299 genome sequencing and assembly.</title>
        <authorList>
            <person name="Kang H."/>
            <person name="Kim H."/>
            <person name="Joh K."/>
        </authorList>
    </citation>
    <scope>NUCLEOTIDE SEQUENCE [LARGE SCALE GENOMIC DNA]</scope>
    <source>
        <strain evidence="1 2">HME9299</strain>
    </source>
</reference>
<protein>
    <recommendedName>
        <fullName evidence="3">Phosphoribosyl transferase-like protein</fullName>
    </recommendedName>
</protein>
<dbReference type="EMBL" id="WQLA01000002">
    <property type="protein sequence ID" value="MVN90425.1"/>
    <property type="molecule type" value="Genomic_DNA"/>
</dbReference>
<accession>A0A6I4I5F0</accession>
<keyword evidence="2" id="KW-1185">Reference proteome</keyword>
<name>A0A6I4I5F0_9SPHI</name>
<proteinExistence type="predicted"/>
<evidence type="ECO:0008006" key="3">
    <source>
        <dbReference type="Google" id="ProtNLM"/>
    </source>
</evidence>
<dbReference type="Pfam" id="PF15610">
    <property type="entry name" value="PRTase_3"/>
    <property type="match status" value="1"/>
</dbReference>
<evidence type="ECO:0000313" key="1">
    <source>
        <dbReference type="EMBL" id="MVN90425.1"/>
    </source>
</evidence>
<gene>
    <name evidence="1" type="ORF">GO816_04730</name>
</gene>
<dbReference type="InterPro" id="IPR028944">
    <property type="entry name" value="PRTase_ComF-like"/>
</dbReference>
<comment type="caution">
    <text evidence="1">The sequence shown here is derived from an EMBL/GenBank/DDBJ whole genome shotgun (WGS) entry which is preliminary data.</text>
</comment>
<sequence length="282" mass="32710">MNHRIYSLHKIHSSTNFGFDAADYSRFKYGDDAVAARYGTALADGFIQDVLSKNPPTQQLVVISSPYSFIPTATFALKNHFVFRLNRWLAQNGIPVVQEAKVHRTITYKEDYGALDAEQRMSLISNDSFHIDAGFLTGKVLIFLDDIKITGSHERMISKMIREYNLHNETYMLYFAELVNMDIPPTIENYLNYHEVKTIFDLDRVINGGHFIVNTRIVKYILNYDHKDFCIFIEYQSKAFINQLYDMALGNGYHTMDNYSINLNYLRNLLLDHETKLVHHGN</sequence>
<organism evidence="1 2">
    <name type="scientific">Mucilaginibacter aquatilis</name>
    <dbReference type="NCBI Taxonomy" id="1517760"/>
    <lineage>
        <taxon>Bacteria</taxon>
        <taxon>Pseudomonadati</taxon>
        <taxon>Bacteroidota</taxon>
        <taxon>Sphingobacteriia</taxon>
        <taxon>Sphingobacteriales</taxon>
        <taxon>Sphingobacteriaceae</taxon>
        <taxon>Mucilaginibacter</taxon>
    </lineage>
</organism>
<dbReference type="RefSeq" id="WP_157540216.1">
    <property type="nucleotide sequence ID" value="NZ_WQLA01000002.1"/>
</dbReference>
<dbReference type="OrthoDB" id="8420922at2"/>
<evidence type="ECO:0000313" key="2">
    <source>
        <dbReference type="Proteomes" id="UP000434850"/>
    </source>
</evidence>
<dbReference type="Proteomes" id="UP000434850">
    <property type="component" value="Unassembled WGS sequence"/>
</dbReference>
<dbReference type="AlphaFoldDB" id="A0A6I4I5F0"/>